<comment type="caution">
    <text evidence="1">The sequence shown here is derived from an EMBL/GenBank/DDBJ whole genome shotgun (WGS) entry which is preliminary data.</text>
</comment>
<keyword evidence="2" id="KW-1185">Reference proteome</keyword>
<evidence type="ECO:0000313" key="1">
    <source>
        <dbReference type="EMBL" id="GIO41990.1"/>
    </source>
</evidence>
<gene>
    <name evidence="1" type="ORF">J41TS4_17480</name>
</gene>
<organism evidence="1 2">
    <name type="scientific">Paenibacillus apis</name>
    <dbReference type="NCBI Taxonomy" id="1792174"/>
    <lineage>
        <taxon>Bacteria</taxon>
        <taxon>Bacillati</taxon>
        <taxon>Bacillota</taxon>
        <taxon>Bacilli</taxon>
        <taxon>Bacillales</taxon>
        <taxon>Paenibacillaceae</taxon>
        <taxon>Paenibacillus</taxon>
    </lineage>
</organism>
<sequence>MNSFGSVTGSIVEGAEYGLAALAAAVLLYLNPCYYVDLPQTGIA</sequence>
<evidence type="ECO:0000313" key="2">
    <source>
        <dbReference type="Proteomes" id="UP000678895"/>
    </source>
</evidence>
<dbReference type="AlphaFoldDB" id="A0A919Y4F6"/>
<dbReference type="EMBL" id="BORS01000005">
    <property type="protein sequence ID" value="GIO41990.1"/>
    <property type="molecule type" value="Genomic_DNA"/>
</dbReference>
<reference evidence="1" key="1">
    <citation type="submission" date="2021-03" db="EMBL/GenBank/DDBJ databases">
        <title>Antimicrobial resistance genes in bacteria isolated from Japanese honey, and their potential for conferring macrolide and lincosamide resistance in the American foulbrood pathogen Paenibacillus larvae.</title>
        <authorList>
            <person name="Okamoto M."/>
            <person name="Kumagai M."/>
            <person name="Kanamori H."/>
            <person name="Takamatsu D."/>
        </authorList>
    </citation>
    <scope>NUCLEOTIDE SEQUENCE</scope>
    <source>
        <strain evidence="1">J41TS4</strain>
    </source>
</reference>
<name>A0A919Y4F6_9BACL</name>
<dbReference type="Proteomes" id="UP000678895">
    <property type="component" value="Unassembled WGS sequence"/>
</dbReference>
<protein>
    <submittedName>
        <fullName evidence="1">Uncharacterized protein</fullName>
    </submittedName>
</protein>
<proteinExistence type="predicted"/>
<accession>A0A919Y4F6</accession>